<dbReference type="RefSeq" id="WP_157735881.1">
    <property type="nucleotide sequence ID" value="NZ_CP018632.1"/>
</dbReference>
<dbReference type="NCBIfam" id="NF033564">
    <property type="entry name" value="transpos_ISAs1"/>
    <property type="match status" value="1"/>
</dbReference>
<evidence type="ECO:0000259" key="1">
    <source>
        <dbReference type="Pfam" id="PF01609"/>
    </source>
</evidence>
<evidence type="ECO:0000313" key="3">
    <source>
        <dbReference type="EMBL" id="ASJ72042.1"/>
    </source>
</evidence>
<dbReference type="Pfam" id="PF01609">
    <property type="entry name" value="DDE_Tnp_1"/>
    <property type="match status" value="1"/>
</dbReference>
<feature type="domain" description="H repeat-associated protein N-terminal" evidence="2">
    <location>
        <begin position="11"/>
        <end position="98"/>
    </location>
</feature>
<feature type="domain" description="Transposase IS4-like" evidence="1">
    <location>
        <begin position="107"/>
        <end position="346"/>
    </location>
</feature>
<organism evidence="3 4">
    <name type="scientific">Granulosicoccus antarcticus IMCC3135</name>
    <dbReference type="NCBI Taxonomy" id="1192854"/>
    <lineage>
        <taxon>Bacteria</taxon>
        <taxon>Pseudomonadati</taxon>
        <taxon>Pseudomonadota</taxon>
        <taxon>Gammaproteobacteria</taxon>
        <taxon>Chromatiales</taxon>
        <taxon>Granulosicoccaceae</taxon>
        <taxon>Granulosicoccus</taxon>
    </lineage>
</organism>
<dbReference type="PANTHER" id="PTHR30298">
    <property type="entry name" value="H REPEAT-ASSOCIATED PREDICTED TRANSPOSASE"/>
    <property type="match status" value="1"/>
</dbReference>
<name>A0A2Z2NKV3_9GAMM</name>
<keyword evidence="4" id="KW-1185">Reference proteome</keyword>
<protein>
    <recommendedName>
        <fullName evidence="5">Transposase IS4-like domain-containing protein</fullName>
    </recommendedName>
</protein>
<dbReference type="InterPro" id="IPR051698">
    <property type="entry name" value="Transposase_11-like"/>
</dbReference>
<dbReference type="InterPro" id="IPR047647">
    <property type="entry name" value="ISAs1_transpos"/>
</dbReference>
<evidence type="ECO:0000313" key="4">
    <source>
        <dbReference type="Proteomes" id="UP000250079"/>
    </source>
</evidence>
<proteinExistence type="predicted"/>
<dbReference type="Proteomes" id="UP000250079">
    <property type="component" value="Chromosome"/>
</dbReference>
<dbReference type="EMBL" id="CP018632">
    <property type="protein sequence ID" value="ASJ72042.1"/>
    <property type="molecule type" value="Genomic_DNA"/>
</dbReference>
<dbReference type="Pfam" id="PF13808">
    <property type="entry name" value="DDE_Tnp_1_assoc"/>
    <property type="match status" value="1"/>
</dbReference>
<dbReference type="GO" id="GO:0003677">
    <property type="term" value="F:DNA binding"/>
    <property type="evidence" value="ECO:0007669"/>
    <property type="project" value="InterPro"/>
</dbReference>
<dbReference type="AlphaFoldDB" id="A0A2Z2NKV3"/>
<evidence type="ECO:0000259" key="2">
    <source>
        <dbReference type="Pfam" id="PF13808"/>
    </source>
</evidence>
<dbReference type="OrthoDB" id="8001376at2"/>
<gene>
    <name evidence="3" type="ORF">IMCC3135_09730</name>
</gene>
<sequence>MSSLLLDSVTQHFAELDDPRRETANQRHEFIDILMIALCAVIGGANHWTTVVTFGRSKEAWFRTFLRLPKGIPSHDTFSDVFAKIEPEQFKTCFIEWVSSMALTLPGDVVAFDGKTIRGSHDRANGAMASHIISAYLTANALVLGQIGTDSKSNEITAIPTLLGMIDLKDSLVTIDAMGCQRKIVERIIEKGAHYLLAVKENQPSLCEAIGDTFLDRDRERFAARFDDYAEQSNAGHGRLEHRRCWVSSDETLINEFSESWAELKRIVVIESERTLTGETTLYRHWYISSLEETAENFLSAKRAHWQVENGLHWVLDVAFREDESRVRKGEGAENLSVLRRMALNLLKREKTEKGGMEAWRLDVAVPAGMRNTWRR</sequence>
<dbReference type="PANTHER" id="PTHR30298:SF0">
    <property type="entry name" value="PROTEIN YBFL-RELATED"/>
    <property type="match status" value="1"/>
</dbReference>
<dbReference type="GO" id="GO:0004803">
    <property type="term" value="F:transposase activity"/>
    <property type="evidence" value="ECO:0007669"/>
    <property type="project" value="InterPro"/>
</dbReference>
<evidence type="ECO:0008006" key="5">
    <source>
        <dbReference type="Google" id="ProtNLM"/>
    </source>
</evidence>
<dbReference type="KEGG" id="gai:IMCC3135_09730"/>
<dbReference type="GO" id="GO:0006313">
    <property type="term" value="P:DNA transposition"/>
    <property type="evidence" value="ECO:0007669"/>
    <property type="project" value="InterPro"/>
</dbReference>
<reference evidence="3 4" key="1">
    <citation type="submission" date="2016-12" db="EMBL/GenBank/DDBJ databases">
        <authorList>
            <person name="Song W.-J."/>
            <person name="Kurnit D.M."/>
        </authorList>
    </citation>
    <scope>NUCLEOTIDE SEQUENCE [LARGE SCALE GENOMIC DNA]</scope>
    <source>
        <strain evidence="3 4">IMCC3135</strain>
    </source>
</reference>
<dbReference type="InterPro" id="IPR002559">
    <property type="entry name" value="Transposase_11"/>
</dbReference>
<accession>A0A2Z2NKV3</accession>
<dbReference type="InterPro" id="IPR032806">
    <property type="entry name" value="YbfD_N"/>
</dbReference>